<evidence type="ECO:0000259" key="4">
    <source>
        <dbReference type="SMART" id="SM00797"/>
    </source>
</evidence>
<dbReference type="NCBIfam" id="TIGR00724">
    <property type="entry name" value="urea_amlyse_rel"/>
    <property type="match status" value="1"/>
</dbReference>
<reference evidence="5" key="1">
    <citation type="submission" date="2023-07" db="EMBL/GenBank/DDBJ databases">
        <title>Sorghum-associated microbial communities from plants grown in Nebraska, USA.</title>
        <authorList>
            <person name="Schachtman D."/>
        </authorList>
    </citation>
    <scope>NUCLEOTIDE SEQUENCE</scope>
    <source>
        <strain evidence="5">DS1061</strain>
    </source>
</reference>
<dbReference type="Gene3D" id="2.40.100.10">
    <property type="entry name" value="Cyclophilin-like"/>
    <property type="match status" value="1"/>
</dbReference>
<dbReference type="PANTHER" id="PTHR43309:SF3">
    <property type="entry name" value="5-OXOPROLINASE SUBUNIT C"/>
    <property type="match status" value="1"/>
</dbReference>
<gene>
    <name evidence="5" type="ORF">J2793_006713</name>
</gene>
<dbReference type="InterPro" id="IPR003778">
    <property type="entry name" value="CT_A_B"/>
</dbReference>
<keyword evidence="2" id="KW-0378">Hydrolase</keyword>
<proteinExistence type="predicted"/>
<dbReference type="Pfam" id="PF02626">
    <property type="entry name" value="CT_A_B"/>
    <property type="match status" value="1"/>
</dbReference>
<dbReference type="SMART" id="SM00797">
    <property type="entry name" value="AHS2"/>
    <property type="match status" value="1"/>
</dbReference>
<evidence type="ECO:0000256" key="2">
    <source>
        <dbReference type="ARBA" id="ARBA00022801"/>
    </source>
</evidence>
<sequence length="327" mass="35295">MIEVLQSGPLVSVQDLGRTAFRHIGVSNAGAMDRISLQIANMLVCNDPEVAGIELTGCALRLRITLDCCVAIAGADARPVLAGKTLPPFWAARVPAGAELQLNVPSKGIRTYLAVSGGVDVPSVLRSRSTDFKANFGGYMGRNLKAGDHVSVGQQSRVTEIPASGYGAYFPRFQEVLEGRIVLRVIVAGEFRNLIEESQQAFWETEWNVSPSINRMGLRLQGGAPLHLRQRTELLSHPIVPGVIQVPHDGLPIVQACDANTCGGYPKAGVVIEADMWKLGQLRPGDTIVFVPVDQQQALYEKAKLIETLEAIGRDGALVRHWETAAC</sequence>
<evidence type="ECO:0000256" key="1">
    <source>
        <dbReference type="ARBA" id="ARBA00022741"/>
    </source>
</evidence>
<feature type="domain" description="Carboxyltransferase" evidence="4">
    <location>
        <begin position="23"/>
        <end position="309"/>
    </location>
</feature>
<dbReference type="GO" id="GO:0005524">
    <property type="term" value="F:ATP binding"/>
    <property type="evidence" value="ECO:0007669"/>
    <property type="project" value="UniProtKB-KW"/>
</dbReference>
<comment type="caution">
    <text evidence="5">The sequence shown here is derived from an EMBL/GenBank/DDBJ whole genome shotgun (WGS) entry which is preliminary data.</text>
</comment>
<dbReference type="PANTHER" id="PTHR43309">
    <property type="entry name" value="5-OXOPROLINASE SUBUNIT C"/>
    <property type="match status" value="1"/>
</dbReference>
<dbReference type="GO" id="GO:0016787">
    <property type="term" value="F:hydrolase activity"/>
    <property type="evidence" value="ECO:0007669"/>
    <property type="project" value="UniProtKB-KW"/>
</dbReference>
<dbReference type="EMBL" id="JAURTK010000017">
    <property type="protein sequence ID" value="MDP9651238.1"/>
    <property type="molecule type" value="Genomic_DNA"/>
</dbReference>
<evidence type="ECO:0000313" key="6">
    <source>
        <dbReference type="Proteomes" id="UP001229486"/>
    </source>
</evidence>
<accession>A0AB73IMJ9</accession>
<dbReference type="RefSeq" id="WP_392395894.1">
    <property type="nucleotide sequence ID" value="NZ_JAURTK010000017.1"/>
</dbReference>
<name>A0AB73IMJ9_9BURK</name>
<dbReference type="InterPro" id="IPR052708">
    <property type="entry name" value="PxpC"/>
</dbReference>
<protein>
    <submittedName>
        <fullName evidence="5">Biotin-dependent carboxylase-like uncharacterized protein</fullName>
    </submittedName>
</protein>
<evidence type="ECO:0000256" key="3">
    <source>
        <dbReference type="ARBA" id="ARBA00022840"/>
    </source>
</evidence>
<dbReference type="InterPro" id="IPR029000">
    <property type="entry name" value="Cyclophilin-like_dom_sf"/>
</dbReference>
<keyword evidence="1" id="KW-0547">Nucleotide-binding</keyword>
<keyword evidence="3" id="KW-0067">ATP-binding</keyword>
<evidence type="ECO:0000313" key="5">
    <source>
        <dbReference type="EMBL" id="MDP9651238.1"/>
    </source>
</evidence>
<dbReference type="Proteomes" id="UP001229486">
    <property type="component" value="Unassembled WGS sequence"/>
</dbReference>
<dbReference type="SUPFAM" id="SSF50891">
    <property type="entry name" value="Cyclophilin-like"/>
    <property type="match status" value="1"/>
</dbReference>
<dbReference type="AlphaFoldDB" id="A0AB73IMJ9"/>
<organism evidence="5 6">
    <name type="scientific">Paraburkholderia caledonica</name>
    <dbReference type="NCBI Taxonomy" id="134536"/>
    <lineage>
        <taxon>Bacteria</taxon>
        <taxon>Pseudomonadati</taxon>
        <taxon>Pseudomonadota</taxon>
        <taxon>Betaproteobacteria</taxon>
        <taxon>Burkholderiales</taxon>
        <taxon>Burkholderiaceae</taxon>
        <taxon>Paraburkholderia</taxon>
    </lineage>
</organism>